<keyword evidence="2" id="KW-1185">Reference proteome</keyword>
<name>A0A6I0FAN3_9FIRM</name>
<dbReference type="InterPro" id="IPR012347">
    <property type="entry name" value="Ferritin-like"/>
</dbReference>
<keyword evidence="1" id="KW-0167">Capsid protein</keyword>
<comment type="caution">
    <text evidence="1">The sequence shown here is derived from an EMBL/GenBank/DDBJ whole genome shotgun (WGS) entry which is preliminary data.</text>
</comment>
<dbReference type="RefSeq" id="WP_151861254.1">
    <property type="nucleotide sequence ID" value="NZ_WBZC01000028.1"/>
</dbReference>
<protein>
    <submittedName>
        <fullName evidence="1">Spore coat protein</fullName>
    </submittedName>
</protein>
<organism evidence="1 2">
    <name type="scientific">Alkaliphilus pronyensis</name>
    <dbReference type="NCBI Taxonomy" id="1482732"/>
    <lineage>
        <taxon>Bacteria</taxon>
        <taxon>Bacillati</taxon>
        <taxon>Bacillota</taxon>
        <taxon>Clostridia</taxon>
        <taxon>Peptostreptococcales</taxon>
        <taxon>Natronincolaceae</taxon>
        <taxon>Alkaliphilus</taxon>
    </lineage>
</organism>
<gene>
    <name evidence="1" type="ORF">F8154_08840</name>
</gene>
<dbReference type="Pfam" id="PF07875">
    <property type="entry name" value="Coat_F"/>
    <property type="match status" value="1"/>
</dbReference>
<evidence type="ECO:0000313" key="1">
    <source>
        <dbReference type="EMBL" id="KAB3534402.1"/>
    </source>
</evidence>
<dbReference type="Proteomes" id="UP000432715">
    <property type="component" value="Unassembled WGS sequence"/>
</dbReference>
<keyword evidence="1" id="KW-0946">Virion</keyword>
<accession>A0A6I0FAN3</accession>
<dbReference type="EMBL" id="WBZC01000028">
    <property type="protein sequence ID" value="KAB3534402.1"/>
    <property type="molecule type" value="Genomic_DNA"/>
</dbReference>
<dbReference type="OrthoDB" id="1685263at2"/>
<dbReference type="Gene3D" id="1.20.1260.10">
    <property type="match status" value="1"/>
</dbReference>
<dbReference type="InterPro" id="IPR012851">
    <property type="entry name" value="Spore_coat_CotF-like"/>
</dbReference>
<proteinExistence type="predicted"/>
<evidence type="ECO:0000313" key="2">
    <source>
        <dbReference type="Proteomes" id="UP000432715"/>
    </source>
</evidence>
<dbReference type="AlphaFoldDB" id="A0A6I0FAN3"/>
<sequence>MNHHRSFSEKELMNDLIASEKQISSSYNIGITEASCSNLRQHLTNCLNNSHQIQYDIFDAMRQRGWYQVKKANSQDVESAKTRYNQEKTQLQ</sequence>
<reference evidence="1 2" key="1">
    <citation type="submission" date="2019-10" db="EMBL/GenBank/DDBJ databases">
        <title>Alkaliphilus serpentinus sp. nov. and Alkaliphilus pronyensis sp. nov., two novel anaerobic alkaliphilic species isolated from the serpentinized-hosted hydrothermal field of the Prony Bay (New Caledonia).</title>
        <authorList>
            <person name="Postec A."/>
        </authorList>
    </citation>
    <scope>NUCLEOTIDE SEQUENCE [LARGE SCALE GENOMIC DNA]</scope>
    <source>
        <strain evidence="1 2">LacV</strain>
    </source>
</reference>